<evidence type="ECO:0000313" key="4">
    <source>
        <dbReference type="Proteomes" id="UP000054408"/>
    </source>
</evidence>
<dbReference type="OMA" id="CNERILS"/>
<keyword evidence="1" id="KW-0812">Transmembrane</keyword>
<dbReference type="EMBL" id="GL349449">
    <property type="protein sequence ID" value="KNC48053.1"/>
    <property type="molecule type" value="Genomic_DNA"/>
</dbReference>
<reference evidence="3 4" key="1">
    <citation type="submission" date="2010-05" db="EMBL/GenBank/DDBJ databases">
        <title>The Genome Sequence of Thecamonas trahens ATCC 50062.</title>
        <authorList>
            <consortium name="The Broad Institute Genome Sequencing Platform"/>
            <person name="Russ C."/>
            <person name="Cuomo C."/>
            <person name="Shea T."/>
            <person name="Young S.K."/>
            <person name="Zeng Q."/>
            <person name="Koehrsen M."/>
            <person name="Haas B."/>
            <person name="Borodovsky M."/>
            <person name="Guigo R."/>
            <person name="Alvarado L."/>
            <person name="Berlin A."/>
            <person name="Bochicchio J."/>
            <person name="Borenstein D."/>
            <person name="Chapman S."/>
            <person name="Chen Z."/>
            <person name="Freedman E."/>
            <person name="Gellesch M."/>
            <person name="Goldberg J."/>
            <person name="Griggs A."/>
            <person name="Gujja S."/>
            <person name="Heilman E."/>
            <person name="Heiman D."/>
            <person name="Hepburn T."/>
            <person name="Howarth C."/>
            <person name="Jen D."/>
            <person name="Larson L."/>
            <person name="Mehta T."/>
            <person name="Park D."/>
            <person name="Pearson M."/>
            <person name="Roberts A."/>
            <person name="Saif S."/>
            <person name="Shenoy N."/>
            <person name="Sisk P."/>
            <person name="Stolte C."/>
            <person name="Sykes S."/>
            <person name="Thomson T."/>
            <person name="Walk T."/>
            <person name="White J."/>
            <person name="Yandava C."/>
            <person name="Burger G."/>
            <person name="Gray M.W."/>
            <person name="Holland P.W.H."/>
            <person name="King N."/>
            <person name="Lang F.B.F."/>
            <person name="Roger A.J."/>
            <person name="Ruiz-Trillo I."/>
            <person name="Lander E."/>
            <person name="Nusbaum C."/>
        </authorList>
    </citation>
    <scope>NUCLEOTIDE SEQUENCE [LARGE SCALE GENOMIC DNA]</scope>
    <source>
        <strain evidence="3 4">ATCC 50062</strain>
    </source>
</reference>
<dbReference type="InterPro" id="IPR007074">
    <property type="entry name" value="LicD/FKTN/FKRP_NTP_transf"/>
</dbReference>
<dbReference type="Proteomes" id="UP000054408">
    <property type="component" value="Unassembled WGS sequence"/>
</dbReference>
<dbReference type="InterPro" id="IPR052942">
    <property type="entry name" value="LPS_cholinephosphotransferase"/>
</dbReference>
<dbReference type="GeneID" id="25563838"/>
<evidence type="ECO:0000313" key="3">
    <source>
        <dbReference type="EMBL" id="KNC48053.1"/>
    </source>
</evidence>
<name>A0A0L0D9S9_THETB</name>
<dbReference type="PANTHER" id="PTHR43404">
    <property type="entry name" value="LIPOPOLYSACCHARIDE CHOLINEPHOSPHOTRANSFERASE LICD"/>
    <property type="match status" value="1"/>
</dbReference>
<evidence type="ECO:0000256" key="1">
    <source>
        <dbReference type="SAM" id="Phobius"/>
    </source>
</evidence>
<organism evidence="3 4">
    <name type="scientific">Thecamonas trahens ATCC 50062</name>
    <dbReference type="NCBI Taxonomy" id="461836"/>
    <lineage>
        <taxon>Eukaryota</taxon>
        <taxon>Apusozoa</taxon>
        <taxon>Apusomonadida</taxon>
        <taxon>Apusomonadidae</taxon>
        <taxon>Thecamonas</taxon>
    </lineage>
</organism>
<keyword evidence="1" id="KW-1133">Transmembrane helix</keyword>
<protein>
    <recommendedName>
        <fullName evidence="2">LicD/FKTN/FKRP nucleotidyltransferase domain-containing protein</fullName>
    </recommendedName>
</protein>
<keyword evidence="1" id="KW-0472">Membrane</keyword>
<evidence type="ECO:0000259" key="2">
    <source>
        <dbReference type="Pfam" id="PF04991"/>
    </source>
</evidence>
<feature type="transmembrane region" description="Helical" evidence="1">
    <location>
        <begin position="29"/>
        <end position="48"/>
    </location>
</feature>
<dbReference type="GO" id="GO:0009100">
    <property type="term" value="P:glycoprotein metabolic process"/>
    <property type="evidence" value="ECO:0007669"/>
    <property type="project" value="UniProtKB-ARBA"/>
</dbReference>
<proteinExistence type="predicted"/>
<dbReference type="OrthoDB" id="444255at2759"/>
<dbReference type="AlphaFoldDB" id="A0A0L0D9S9"/>
<gene>
    <name evidence="3" type="ORF">AMSG_04286</name>
</gene>
<dbReference type="eggNOG" id="ENOG502S0T2">
    <property type="taxonomic scope" value="Eukaryota"/>
</dbReference>
<dbReference type="PANTHER" id="PTHR43404:SF2">
    <property type="entry name" value="LIPOPOLYSACCHARIDE CHOLINEPHOSPHOTRANSFERASE LICD"/>
    <property type="match status" value="1"/>
</dbReference>
<dbReference type="RefSeq" id="XP_013759068.1">
    <property type="nucleotide sequence ID" value="XM_013903614.1"/>
</dbReference>
<dbReference type="Pfam" id="PF04991">
    <property type="entry name" value="LicD"/>
    <property type="match status" value="1"/>
</dbReference>
<accession>A0A0L0D9S9</accession>
<sequence>MLKHGRPRNASECLKYAEVAVRRSWRVRVVVYGLALVSAVALVCMVYVSSLNSQSLLLEMAECNERILSAHNITTWLDGGPLLGAIRHGDFLPNDDSGDFDIGMVEDDVPKMFALRETIRARCGWLIHRSETNWWPGVLDTLFHIHRAAFRQFAGKWTPVFLDYKDYEDDGRGNLVDLHFVGSEDAVGFPRDAIFPLWDCPFGHTTFKCPNDAELVLRRTYGDDWCIPSSTHTSELSETQRGVAFHEQAYRDFLNIPPPPPRQLRLAPAITTPCPTREDRLAQGLAAAAAAAASSSSSSSSSLSSSTNP</sequence>
<keyword evidence="4" id="KW-1185">Reference proteome</keyword>
<feature type="domain" description="LicD/FKTN/FKRP nucleotidyltransferase" evidence="2">
    <location>
        <begin position="70"/>
        <end position="114"/>
    </location>
</feature>